<proteinExistence type="predicted"/>
<dbReference type="AlphaFoldDB" id="A0A0D0BG47"/>
<name>A0A0D0BG47_9AGAR</name>
<feature type="region of interest" description="Disordered" evidence="1">
    <location>
        <begin position="1"/>
        <end position="23"/>
    </location>
</feature>
<gene>
    <name evidence="2" type="ORF">GYMLUDRAFT_41741</name>
</gene>
<reference evidence="2 3" key="1">
    <citation type="submission" date="2014-04" db="EMBL/GenBank/DDBJ databases">
        <title>Evolutionary Origins and Diversification of the Mycorrhizal Mutualists.</title>
        <authorList>
            <consortium name="DOE Joint Genome Institute"/>
            <consortium name="Mycorrhizal Genomics Consortium"/>
            <person name="Kohler A."/>
            <person name="Kuo A."/>
            <person name="Nagy L.G."/>
            <person name="Floudas D."/>
            <person name="Copeland A."/>
            <person name="Barry K.W."/>
            <person name="Cichocki N."/>
            <person name="Veneault-Fourrey C."/>
            <person name="LaButti K."/>
            <person name="Lindquist E.A."/>
            <person name="Lipzen A."/>
            <person name="Lundell T."/>
            <person name="Morin E."/>
            <person name="Murat C."/>
            <person name="Riley R."/>
            <person name="Ohm R."/>
            <person name="Sun H."/>
            <person name="Tunlid A."/>
            <person name="Henrissat B."/>
            <person name="Grigoriev I.V."/>
            <person name="Hibbett D.S."/>
            <person name="Martin F."/>
        </authorList>
    </citation>
    <scope>NUCLEOTIDE SEQUENCE [LARGE SCALE GENOMIC DNA]</scope>
    <source>
        <strain evidence="2 3">FD-317 M1</strain>
    </source>
</reference>
<dbReference type="Proteomes" id="UP000053593">
    <property type="component" value="Unassembled WGS sequence"/>
</dbReference>
<feature type="compositionally biased region" description="Polar residues" evidence="1">
    <location>
        <begin position="1"/>
        <end position="12"/>
    </location>
</feature>
<dbReference type="EMBL" id="KN834766">
    <property type="protein sequence ID" value="KIK62875.1"/>
    <property type="molecule type" value="Genomic_DNA"/>
</dbReference>
<evidence type="ECO:0000256" key="1">
    <source>
        <dbReference type="SAM" id="MobiDB-lite"/>
    </source>
</evidence>
<evidence type="ECO:0000313" key="2">
    <source>
        <dbReference type="EMBL" id="KIK62875.1"/>
    </source>
</evidence>
<dbReference type="HOGENOM" id="CLU_149475_0_0_1"/>
<protein>
    <submittedName>
        <fullName evidence="2">Uncharacterized protein</fullName>
    </submittedName>
</protein>
<sequence>MSSQSSPSNSTYEPDFARPPPTLGQVAQTSQAILQNVVALNSGTYTTAVASVIVQEETEQLLRKNVVDHAMILRDHKGAIEDIKKMIARQKEVTASLEAALAVLEAVHGD</sequence>
<accession>A0A0D0BG47</accession>
<organism evidence="2 3">
    <name type="scientific">Collybiopsis luxurians FD-317 M1</name>
    <dbReference type="NCBI Taxonomy" id="944289"/>
    <lineage>
        <taxon>Eukaryota</taxon>
        <taxon>Fungi</taxon>
        <taxon>Dikarya</taxon>
        <taxon>Basidiomycota</taxon>
        <taxon>Agaricomycotina</taxon>
        <taxon>Agaricomycetes</taxon>
        <taxon>Agaricomycetidae</taxon>
        <taxon>Agaricales</taxon>
        <taxon>Marasmiineae</taxon>
        <taxon>Omphalotaceae</taxon>
        <taxon>Collybiopsis</taxon>
        <taxon>Collybiopsis luxurians</taxon>
    </lineage>
</organism>
<keyword evidence="3" id="KW-1185">Reference proteome</keyword>
<evidence type="ECO:0000313" key="3">
    <source>
        <dbReference type="Proteomes" id="UP000053593"/>
    </source>
</evidence>